<feature type="compositionally biased region" description="Acidic residues" evidence="1">
    <location>
        <begin position="152"/>
        <end position="169"/>
    </location>
</feature>
<reference evidence="2 3" key="1">
    <citation type="journal article" date="2003" name="Proc. Natl. Acad. Sci. U.S.A.">
        <title>Complete genome sequence of the marine planctomycete Pirellula sp. strain 1.</title>
        <authorList>
            <person name="Gloeckner F.O."/>
            <person name="Kube M."/>
            <person name="Bauer M."/>
            <person name="Teeling H."/>
            <person name="Lombardot T."/>
            <person name="Ludwig W."/>
            <person name="Gade D."/>
            <person name="Beck A."/>
            <person name="Borzym K."/>
            <person name="Heitmann K."/>
            <person name="Rabus R."/>
            <person name="Schlesner H."/>
            <person name="Amann R."/>
            <person name="Reinhardt R."/>
        </authorList>
    </citation>
    <scope>NUCLEOTIDE SEQUENCE [LARGE SCALE GENOMIC DNA]</scope>
    <source>
        <strain evidence="3">DSM 10527 / NCIMB 13988 / SH1</strain>
    </source>
</reference>
<dbReference type="PATRIC" id="fig|243090.15.peg.4766"/>
<dbReference type="Proteomes" id="UP000001025">
    <property type="component" value="Chromosome"/>
</dbReference>
<sequence>MLKPRSVAVLFVVFFQSVVTGQDCFYYNGDKLCPSPPQRDPCGDVACDGVCPKGANGSNRIYVQWPFPEEDEETMVPWLGEELIENDGEDGYGRIERGDFTCFTVYSCTCKQLFLVGTTGGAVKNCVRGTWIFDEEVVIEELDYEWPCENIDLEQDDTGGDGTMDEDEAGSAGDGGYE</sequence>
<organism evidence="2 3">
    <name type="scientific">Rhodopirellula baltica (strain DSM 10527 / NCIMB 13988 / SH1)</name>
    <dbReference type="NCBI Taxonomy" id="243090"/>
    <lineage>
        <taxon>Bacteria</taxon>
        <taxon>Pseudomonadati</taxon>
        <taxon>Planctomycetota</taxon>
        <taxon>Planctomycetia</taxon>
        <taxon>Pirellulales</taxon>
        <taxon>Pirellulaceae</taxon>
        <taxon>Rhodopirellula</taxon>
    </lineage>
</organism>
<dbReference type="STRING" id="243090.RB9902"/>
<evidence type="ECO:0000313" key="3">
    <source>
        <dbReference type="Proteomes" id="UP000001025"/>
    </source>
</evidence>
<keyword evidence="3" id="KW-1185">Reference proteome</keyword>
<dbReference type="EMBL" id="BX294150">
    <property type="protein sequence ID" value="CAD76519.1"/>
    <property type="molecule type" value="Genomic_DNA"/>
</dbReference>
<feature type="region of interest" description="Disordered" evidence="1">
    <location>
        <begin position="152"/>
        <end position="178"/>
    </location>
</feature>
<dbReference type="EnsemblBacteria" id="CAD76519">
    <property type="protein sequence ID" value="CAD76519"/>
    <property type="gene ID" value="RB9902"/>
</dbReference>
<evidence type="ECO:0000256" key="1">
    <source>
        <dbReference type="SAM" id="MobiDB-lite"/>
    </source>
</evidence>
<proteinExistence type="predicted"/>
<protein>
    <submittedName>
        <fullName evidence="2">Uncharacterized protein</fullName>
    </submittedName>
</protein>
<dbReference type="KEGG" id="rba:RB9902"/>
<dbReference type="RefSeq" id="WP_011122526.1">
    <property type="nucleotide sequence ID" value="NC_005027.1"/>
</dbReference>
<name>Q7UKW1_RHOBA</name>
<evidence type="ECO:0000313" key="2">
    <source>
        <dbReference type="EMBL" id="CAD76519.1"/>
    </source>
</evidence>
<accession>Q7UKW1</accession>
<dbReference type="InParanoid" id="Q7UKW1"/>
<dbReference type="HOGENOM" id="CLU_1509448_0_0_0"/>
<gene>
    <name evidence="2" type="ordered locus">RB9902</name>
</gene>
<dbReference type="AlphaFoldDB" id="Q7UKW1"/>